<evidence type="ECO:0000313" key="3">
    <source>
        <dbReference type="Proteomes" id="UP000823660"/>
    </source>
</evidence>
<reference evidence="2" key="2">
    <citation type="journal article" date="2021" name="PeerJ">
        <title>Extensive microbial diversity within the chicken gut microbiome revealed by metagenomics and culture.</title>
        <authorList>
            <person name="Gilroy R."/>
            <person name="Ravi A."/>
            <person name="Getino M."/>
            <person name="Pursley I."/>
            <person name="Horton D.L."/>
            <person name="Alikhan N.F."/>
            <person name="Baker D."/>
            <person name="Gharbi K."/>
            <person name="Hall N."/>
            <person name="Watson M."/>
            <person name="Adriaenssens E.M."/>
            <person name="Foster-Nyarko E."/>
            <person name="Jarju S."/>
            <person name="Secka A."/>
            <person name="Antonio M."/>
            <person name="Oren A."/>
            <person name="Chaudhuri R.R."/>
            <person name="La Ragione R."/>
            <person name="Hildebrand F."/>
            <person name="Pallen M.J."/>
        </authorList>
    </citation>
    <scope>NUCLEOTIDE SEQUENCE</scope>
    <source>
        <strain evidence="2">B1-15692</strain>
    </source>
</reference>
<gene>
    <name evidence="2" type="ORF">IAB99_04900</name>
</gene>
<proteinExistence type="predicted"/>
<evidence type="ECO:0000313" key="2">
    <source>
        <dbReference type="EMBL" id="MBO8467087.1"/>
    </source>
</evidence>
<dbReference type="Proteomes" id="UP000823660">
    <property type="component" value="Unassembled WGS sequence"/>
</dbReference>
<dbReference type="Pfam" id="PF11396">
    <property type="entry name" value="PepSY_like"/>
    <property type="match status" value="1"/>
</dbReference>
<accession>A0A9D9NB10</accession>
<dbReference type="EMBL" id="JADIMH010000026">
    <property type="protein sequence ID" value="MBO8467087.1"/>
    <property type="molecule type" value="Genomic_DNA"/>
</dbReference>
<sequence>MMAVAAGMLAVLTGCDDEKKIKTKDLPGAAREFITQYFPGLNVLHAEKDRDDRAVTYNVRLSDGTEIEFDESGEWISVDCNLSPVPDGIVPDAVHTHLASYVPGGTRIFKIEKVWGGYEIEIQDGRDLIYDAEGNFVREDRG</sequence>
<protein>
    <submittedName>
        <fullName evidence="2">PepSY-like domain-containing protein</fullName>
    </submittedName>
</protein>
<name>A0A9D9NB10_9BACT</name>
<dbReference type="AlphaFoldDB" id="A0A9D9NB10"/>
<reference evidence="2" key="1">
    <citation type="submission" date="2020-10" db="EMBL/GenBank/DDBJ databases">
        <authorList>
            <person name="Gilroy R."/>
        </authorList>
    </citation>
    <scope>NUCLEOTIDE SEQUENCE</scope>
    <source>
        <strain evidence="2">B1-15692</strain>
    </source>
</reference>
<comment type="caution">
    <text evidence="2">The sequence shown here is derived from an EMBL/GenBank/DDBJ whole genome shotgun (WGS) entry which is preliminary data.</text>
</comment>
<dbReference type="SUPFAM" id="SSF160574">
    <property type="entry name" value="BT0923-like"/>
    <property type="match status" value="1"/>
</dbReference>
<organism evidence="2 3">
    <name type="scientific">Candidatus Cryptobacteroides faecipullorum</name>
    <dbReference type="NCBI Taxonomy" id="2840764"/>
    <lineage>
        <taxon>Bacteria</taxon>
        <taxon>Pseudomonadati</taxon>
        <taxon>Bacteroidota</taxon>
        <taxon>Bacteroidia</taxon>
        <taxon>Bacteroidales</taxon>
        <taxon>Candidatus Cryptobacteroides</taxon>
    </lineage>
</organism>
<evidence type="ECO:0000259" key="1">
    <source>
        <dbReference type="Pfam" id="PF11396"/>
    </source>
</evidence>
<dbReference type="InterPro" id="IPR021533">
    <property type="entry name" value="PepSY-like"/>
</dbReference>
<feature type="domain" description="Putative beta-lactamase-inhibitor-like PepSY-like" evidence="1">
    <location>
        <begin position="56"/>
        <end position="137"/>
    </location>
</feature>
<dbReference type="Gene3D" id="3.40.1420.30">
    <property type="match status" value="1"/>
</dbReference>